<gene>
    <name evidence="2" type="ORF">J2739_005492</name>
</gene>
<evidence type="ECO:0000313" key="2">
    <source>
        <dbReference type="EMBL" id="MDR6539690.1"/>
    </source>
</evidence>
<keyword evidence="3" id="KW-1185">Reference proteome</keyword>
<evidence type="ECO:0000313" key="3">
    <source>
        <dbReference type="Proteomes" id="UP001184230"/>
    </source>
</evidence>
<dbReference type="RefSeq" id="WP_309907600.1">
    <property type="nucleotide sequence ID" value="NZ_JAVDRF010000021.1"/>
</dbReference>
<name>A0ABU1NMK5_9BURK</name>
<evidence type="ECO:0000256" key="1">
    <source>
        <dbReference type="SAM" id="Phobius"/>
    </source>
</evidence>
<keyword evidence="1" id="KW-0812">Transmembrane</keyword>
<protein>
    <submittedName>
        <fullName evidence="2">Uncharacterized protein</fullName>
    </submittedName>
</protein>
<organism evidence="2 3">
    <name type="scientific">Variovorax soli</name>
    <dbReference type="NCBI Taxonomy" id="376815"/>
    <lineage>
        <taxon>Bacteria</taxon>
        <taxon>Pseudomonadati</taxon>
        <taxon>Pseudomonadota</taxon>
        <taxon>Betaproteobacteria</taxon>
        <taxon>Burkholderiales</taxon>
        <taxon>Comamonadaceae</taxon>
        <taxon>Variovorax</taxon>
    </lineage>
</organism>
<comment type="caution">
    <text evidence="2">The sequence shown here is derived from an EMBL/GenBank/DDBJ whole genome shotgun (WGS) entry which is preliminary data.</text>
</comment>
<accession>A0ABU1NMK5</accession>
<keyword evidence="1" id="KW-0472">Membrane</keyword>
<dbReference type="Proteomes" id="UP001184230">
    <property type="component" value="Unassembled WGS sequence"/>
</dbReference>
<sequence length="87" mass="10052">MERNLKQPQAADFTVPTTPLPLDQIAKQLNTHDRFHADELDTVPSRLDELTLHSRLEQREQHRKGWLRNLTIAAVVTVVVMVIFLAR</sequence>
<dbReference type="EMBL" id="JAVDRF010000021">
    <property type="protein sequence ID" value="MDR6539690.1"/>
    <property type="molecule type" value="Genomic_DNA"/>
</dbReference>
<keyword evidence="1" id="KW-1133">Transmembrane helix</keyword>
<feature type="transmembrane region" description="Helical" evidence="1">
    <location>
        <begin position="66"/>
        <end position="86"/>
    </location>
</feature>
<reference evidence="2 3" key="1">
    <citation type="submission" date="2023-07" db="EMBL/GenBank/DDBJ databases">
        <title>Sorghum-associated microbial communities from plants grown in Nebraska, USA.</title>
        <authorList>
            <person name="Schachtman D."/>
        </authorList>
    </citation>
    <scope>NUCLEOTIDE SEQUENCE [LARGE SCALE GENOMIC DNA]</scope>
    <source>
        <strain evidence="2 3">DS1781</strain>
    </source>
</reference>
<proteinExistence type="predicted"/>